<evidence type="ECO:0000313" key="3">
    <source>
        <dbReference type="Proteomes" id="UP000001979"/>
    </source>
</evidence>
<evidence type="ECO:0000256" key="1">
    <source>
        <dbReference type="SAM" id="Phobius"/>
    </source>
</evidence>
<gene>
    <name evidence="2" type="ordered locus">Mbur_1110</name>
</gene>
<name>Q12WY9_METBU</name>
<dbReference type="AlphaFoldDB" id="Q12WY9"/>
<organism evidence="2 3">
    <name type="scientific">Methanococcoides burtonii (strain DSM 6242 / NBRC 107633 / OCM 468 / ACE-M)</name>
    <dbReference type="NCBI Taxonomy" id="259564"/>
    <lineage>
        <taxon>Archaea</taxon>
        <taxon>Methanobacteriati</taxon>
        <taxon>Methanobacteriota</taxon>
        <taxon>Stenosarchaea group</taxon>
        <taxon>Methanomicrobia</taxon>
        <taxon>Methanosarcinales</taxon>
        <taxon>Methanosarcinaceae</taxon>
        <taxon>Methanococcoides</taxon>
    </lineage>
</organism>
<dbReference type="KEGG" id="mbu:Mbur_1110"/>
<dbReference type="HOGENOM" id="CLU_2420012_0_0_2"/>
<accession>Q12WY9</accession>
<proteinExistence type="predicted"/>
<keyword evidence="1" id="KW-0812">Transmembrane</keyword>
<keyword evidence="1" id="KW-1133">Transmembrane helix</keyword>
<dbReference type="Proteomes" id="UP000001979">
    <property type="component" value="Chromosome"/>
</dbReference>
<evidence type="ECO:0000313" key="2">
    <source>
        <dbReference type="EMBL" id="ABE52037.1"/>
    </source>
</evidence>
<feature type="transmembrane region" description="Helical" evidence="1">
    <location>
        <begin position="32"/>
        <end position="49"/>
    </location>
</feature>
<reference evidence="3" key="1">
    <citation type="journal article" date="2009" name="ISME J.">
        <title>The genome sequence of the psychrophilic archaeon, Methanococcoides burtonii: the role of genome evolution in cold adaptation.</title>
        <authorList>
            <person name="Allen M.A."/>
            <person name="Lauro F.M."/>
            <person name="Williams T.J."/>
            <person name="Burg D."/>
            <person name="Siddiqui K.S."/>
            <person name="De Francisci D."/>
            <person name="Chong K.W."/>
            <person name="Pilak O."/>
            <person name="Chew H.H."/>
            <person name="De Maere M.Z."/>
            <person name="Ting L."/>
            <person name="Katrib M."/>
            <person name="Ng C."/>
            <person name="Sowers K.R."/>
            <person name="Galperin M.Y."/>
            <person name="Anderson I.J."/>
            <person name="Ivanova N."/>
            <person name="Dalin E."/>
            <person name="Martinez M."/>
            <person name="Lapidus A."/>
            <person name="Hauser L."/>
            <person name="Land M."/>
            <person name="Thomas T."/>
            <person name="Cavicchioli R."/>
        </authorList>
    </citation>
    <scope>NUCLEOTIDE SEQUENCE [LARGE SCALE GENOMIC DNA]</scope>
    <source>
        <strain evidence="3">DSM 6242 / NBRC 107633 / OCM 468 / ACE-M</strain>
    </source>
</reference>
<dbReference type="EMBL" id="CP000300">
    <property type="protein sequence ID" value="ABE52037.1"/>
    <property type="molecule type" value="Genomic_DNA"/>
</dbReference>
<keyword evidence="3" id="KW-1185">Reference proteome</keyword>
<sequence>MLIILYTNSQVIRFIESSSFLGVGMRKINKEIAIFLVFLILVVLWGLFAKVPVEDTKTLDCDFQFLFFEIEIQTADFTIHEKYSGIILFLT</sequence>
<dbReference type="STRING" id="259564.Mbur_1110"/>
<keyword evidence="1" id="KW-0472">Membrane</keyword>
<protein>
    <submittedName>
        <fullName evidence="2">Uncharacterized protein</fullName>
    </submittedName>
</protein>